<proteinExistence type="predicted"/>
<evidence type="ECO:0000313" key="2">
    <source>
        <dbReference type="Proteomes" id="UP000221961"/>
    </source>
</evidence>
<accession>A0A291RKB2</accession>
<sequence length="62" mass="6397">MLAGDGGIQVPDRITTKECEMDPELFNVLLETGSSALKGAVELGAAGVELATRILELVLAAV</sequence>
<dbReference type="AlphaFoldDB" id="A0A291RKB2"/>
<protein>
    <submittedName>
        <fullName evidence="1">Uncharacterized protein</fullName>
    </submittedName>
</protein>
<organism evidence="1 2">
    <name type="scientific">Nocardia terpenica</name>
    <dbReference type="NCBI Taxonomy" id="455432"/>
    <lineage>
        <taxon>Bacteria</taxon>
        <taxon>Bacillati</taxon>
        <taxon>Actinomycetota</taxon>
        <taxon>Actinomycetes</taxon>
        <taxon>Mycobacteriales</taxon>
        <taxon>Nocardiaceae</taxon>
        <taxon>Nocardia</taxon>
    </lineage>
</organism>
<dbReference type="KEGG" id="ntp:CRH09_19475"/>
<reference evidence="1 2" key="1">
    <citation type="submission" date="2017-10" db="EMBL/GenBank/DDBJ databases">
        <title>Comparative genomics between pathogenic Norcardia.</title>
        <authorList>
            <person name="Zeng L."/>
        </authorList>
    </citation>
    <scope>NUCLEOTIDE SEQUENCE [LARGE SCALE GENOMIC DNA]</scope>
    <source>
        <strain evidence="1 2">NC_YFY_NT001</strain>
    </source>
</reference>
<gene>
    <name evidence="1" type="ORF">CRH09_19475</name>
</gene>
<dbReference type="Proteomes" id="UP000221961">
    <property type="component" value="Chromosome"/>
</dbReference>
<dbReference type="EMBL" id="CP023778">
    <property type="protein sequence ID" value="ATL68041.1"/>
    <property type="molecule type" value="Genomic_DNA"/>
</dbReference>
<evidence type="ECO:0000313" key="1">
    <source>
        <dbReference type="EMBL" id="ATL68041.1"/>
    </source>
</evidence>
<name>A0A291RKB2_9NOCA</name>